<comment type="function">
    <text evidence="7 10">Allows the formation of correctly charged Asn-tRNA(Asn) or Gln-tRNA(Gln) through the transamidation of misacylated Asp-tRNA(Asn) or Glu-tRNA(Gln) in organisms which lack either or both of asparaginyl-tRNA or glutaminyl-tRNA synthetases. The reaction takes place in the presence of glutamine and ATP through an activated phospho-Asp-tRNA(Asn) or phospho-Glu-tRNA(Gln).</text>
</comment>
<comment type="similarity">
    <text evidence="1 10">Belongs to the GatB/GatE family. GatB subfamily.</text>
</comment>
<evidence type="ECO:0000256" key="2">
    <source>
        <dbReference type="ARBA" id="ARBA00011123"/>
    </source>
</evidence>
<dbReference type="SUPFAM" id="SSF89095">
    <property type="entry name" value="GatB/YqeY motif"/>
    <property type="match status" value="1"/>
</dbReference>
<dbReference type="InterPro" id="IPR042114">
    <property type="entry name" value="GatB_C_1"/>
</dbReference>
<dbReference type="InterPro" id="IPR017959">
    <property type="entry name" value="Asn/Gln-tRNA_amidoTrfase_suB/E"/>
</dbReference>
<dbReference type="GO" id="GO:0005524">
    <property type="term" value="F:ATP binding"/>
    <property type="evidence" value="ECO:0007669"/>
    <property type="project" value="UniProtKB-KW"/>
</dbReference>
<evidence type="ECO:0000256" key="10">
    <source>
        <dbReference type="HAMAP-Rule" id="MF_00121"/>
    </source>
</evidence>
<comment type="catalytic activity">
    <reaction evidence="9 10">
        <text>L-glutamyl-tRNA(Gln) + L-glutamine + ATP + H2O = L-glutaminyl-tRNA(Gln) + L-glutamate + ADP + phosphate + H(+)</text>
        <dbReference type="Rhea" id="RHEA:17521"/>
        <dbReference type="Rhea" id="RHEA-COMP:9681"/>
        <dbReference type="Rhea" id="RHEA-COMP:9684"/>
        <dbReference type="ChEBI" id="CHEBI:15377"/>
        <dbReference type="ChEBI" id="CHEBI:15378"/>
        <dbReference type="ChEBI" id="CHEBI:29985"/>
        <dbReference type="ChEBI" id="CHEBI:30616"/>
        <dbReference type="ChEBI" id="CHEBI:43474"/>
        <dbReference type="ChEBI" id="CHEBI:58359"/>
        <dbReference type="ChEBI" id="CHEBI:78520"/>
        <dbReference type="ChEBI" id="CHEBI:78521"/>
        <dbReference type="ChEBI" id="CHEBI:456216"/>
    </reaction>
</comment>
<dbReference type="SUPFAM" id="SSF55931">
    <property type="entry name" value="Glutamine synthetase/guanido kinase"/>
    <property type="match status" value="1"/>
</dbReference>
<evidence type="ECO:0000256" key="4">
    <source>
        <dbReference type="ARBA" id="ARBA00022741"/>
    </source>
</evidence>
<evidence type="ECO:0000256" key="8">
    <source>
        <dbReference type="ARBA" id="ARBA00047380"/>
    </source>
</evidence>
<evidence type="ECO:0000256" key="6">
    <source>
        <dbReference type="ARBA" id="ARBA00022917"/>
    </source>
</evidence>
<dbReference type="NCBIfam" id="TIGR00133">
    <property type="entry name" value="gatB"/>
    <property type="match status" value="1"/>
</dbReference>
<keyword evidence="4 10" id="KW-0547">Nucleotide-binding</keyword>
<dbReference type="Pfam" id="PF02637">
    <property type="entry name" value="GatB_Yqey"/>
    <property type="match status" value="1"/>
</dbReference>
<keyword evidence="3 10" id="KW-0436">Ligase</keyword>
<dbReference type="InterPro" id="IPR004413">
    <property type="entry name" value="GatB"/>
</dbReference>
<evidence type="ECO:0000256" key="7">
    <source>
        <dbReference type="ARBA" id="ARBA00024799"/>
    </source>
</evidence>
<organism evidence="12 13">
    <name type="scientific">Candidatus Harrisonbacteria bacterium RIFCSPHIGHO2_02_FULL_42_16</name>
    <dbReference type="NCBI Taxonomy" id="1798404"/>
    <lineage>
        <taxon>Bacteria</taxon>
        <taxon>Candidatus Harrisoniibacteriota</taxon>
    </lineage>
</organism>
<reference evidence="12 13" key="1">
    <citation type="journal article" date="2016" name="Nat. Commun.">
        <title>Thousands of microbial genomes shed light on interconnected biogeochemical processes in an aquifer system.</title>
        <authorList>
            <person name="Anantharaman K."/>
            <person name="Brown C.T."/>
            <person name="Hug L.A."/>
            <person name="Sharon I."/>
            <person name="Castelle C.J."/>
            <person name="Probst A.J."/>
            <person name="Thomas B.C."/>
            <person name="Singh A."/>
            <person name="Wilkins M.J."/>
            <person name="Karaoz U."/>
            <person name="Brodie E.L."/>
            <person name="Williams K.H."/>
            <person name="Hubbard S.S."/>
            <person name="Banfield J.F."/>
        </authorList>
    </citation>
    <scope>NUCLEOTIDE SEQUENCE [LARGE SCALE GENOMIC DNA]</scope>
</reference>
<dbReference type="InterPro" id="IPR003789">
    <property type="entry name" value="Asn/Gln_tRNA_amidoTrase-B-like"/>
</dbReference>
<dbReference type="STRING" id="1798404.A3B92_03670"/>
<dbReference type="HAMAP" id="MF_00121">
    <property type="entry name" value="GatB"/>
    <property type="match status" value="1"/>
</dbReference>
<dbReference type="GO" id="GO:0006412">
    <property type="term" value="P:translation"/>
    <property type="evidence" value="ECO:0007669"/>
    <property type="project" value="UniProtKB-UniRule"/>
</dbReference>
<comment type="catalytic activity">
    <reaction evidence="8 10">
        <text>L-aspartyl-tRNA(Asn) + L-glutamine + ATP + H2O = L-asparaginyl-tRNA(Asn) + L-glutamate + ADP + phosphate + 2 H(+)</text>
        <dbReference type="Rhea" id="RHEA:14513"/>
        <dbReference type="Rhea" id="RHEA-COMP:9674"/>
        <dbReference type="Rhea" id="RHEA-COMP:9677"/>
        <dbReference type="ChEBI" id="CHEBI:15377"/>
        <dbReference type="ChEBI" id="CHEBI:15378"/>
        <dbReference type="ChEBI" id="CHEBI:29985"/>
        <dbReference type="ChEBI" id="CHEBI:30616"/>
        <dbReference type="ChEBI" id="CHEBI:43474"/>
        <dbReference type="ChEBI" id="CHEBI:58359"/>
        <dbReference type="ChEBI" id="CHEBI:78515"/>
        <dbReference type="ChEBI" id="CHEBI:78516"/>
        <dbReference type="ChEBI" id="CHEBI:456216"/>
    </reaction>
</comment>
<evidence type="ECO:0000313" key="13">
    <source>
        <dbReference type="Proteomes" id="UP000177960"/>
    </source>
</evidence>
<accession>A0A1G1ZI25</accession>
<dbReference type="FunFam" id="1.10.10.410:FF:000001">
    <property type="entry name" value="Aspartyl/glutamyl-tRNA(Asn/Gln) amidotransferase subunit B"/>
    <property type="match status" value="1"/>
</dbReference>
<evidence type="ECO:0000256" key="1">
    <source>
        <dbReference type="ARBA" id="ARBA00005306"/>
    </source>
</evidence>
<keyword evidence="5 10" id="KW-0067">ATP-binding</keyword>
<dbReference type="NCBIfam" id="NF004014">
    <property type="entry name" value="PRK05477.1-4"/>
    <property type="match status" value="1"/>
</dbReference>
<protein>
    <recommendedName>
        <fullName evidence="10">Aspartyl/glutamyl-tRNA(Asn/Gln) amidotransferase subunit B</fullName>
        <shortName evidence="10">Asp/Glu-ADT subunit B</shortName>
        <ecNumber evidence="10">6.3.5.-</ecNumber>
    </recommendedName>
</protein>
<evidence type="ECO:0000259" key="11">
    <source>
        <dbReference type="SMART" id="SM00845"/>
    </source>
</evidence>
<dbReference type="GO" id="GO:0070681">
    <property type="term" value="P:glutaminyl-tRNAGln biosynthesis via transamidation"/>
    <property type="evidence" value="ECO:0007669"/>
    <property type="project" value="TreeGrafter"/>
</dbReference>
<dbReference type="InterPro" id="IPR006075">
    <property type="entry name" value="Asn/Gln-tRNA_Trfase_suB/E_cat"/>
</dbReference>
<sequence>MPKHSPTIGLEVHAELCTKTKMFCDCPNDPDEKHPNVNVCPICLGHPGVLPAINKKAVESVIKAGFAVNGEINKEFKFDRKNYFYPDLPKGYQISQYDMPIVKGGEVDISARLNESKIVKLNRVHLEEDAARLMHEPSPDLASGEQRLAGTLIDFNRSGVPLMELVTEPDMHSVEEAVAFTKELQLILRYLGISEADLERGQMRFDANISLSEVTSLGIKVEVKNLNSFAALEGAIKYEMERQAEFLESGKEIKQETRGWDDIKKITVSQRSKEEAHDYRYFPEPDLPPLDQSGFDLNFLKLAVPELPNDKRKRFKEQFRLSDEQLNILAEDRGEADFFENAVSELEADFVRRSGLRPPKADTKATSVQLLFNYLNSDLKGLMKKQELDFSELKITPDNFADLIQMISKNEISSRVAKDLLPKMQESGVDPKTLVENEGLGQVSEEGALEETAAKVIVGNPKAVEDYKKGKGNALQFLIGKAMAELKGRGNPEVLKNLFEKQLR</sequence>
<comment type="caution">
    <text evidence="12">The sequence shown here is derived from an EMBL/GenBank/DDBJ whole genome shotgun (WGS) entry which is preliminary data.</text>
</comment>
<dbReference type="Gene3D" id="1.10.150.380">
    <property type="entry name" value="GatB domain, N-terminal subdomain"/>
    <property type="match status" value="1"/>
</dbReference>
<name>A0A1G1ZI25_9BACT</name>
<evidence type="ECO:0000256" key="5">
    <source>
        <dbReference type="ARBA" id="ARBA00022840"/>
    </source>
</evidence>
<dbReference type="PANTHER" id="PTHR11659:SF0">
    <property type="entry name" value="GLUTAMYL-TRNA(GLN) AMIDOTRANSFERASE SUBUNIT B, MITOCHONDRIAL"/>
    <property type="match status" value="1"/>
</dbReference>
<feature type="domain" description="Asn/Gln amidotransferase" evidence="11">
    <location>
        <begin position="337"/>
        <end position="503"/>
    </location>
</feature>
<dbReference type="GO" id="GO:0050566">
    <property type="term" value="F:asparaginyl-tRNA synthase (glutamine-hydrolyzing) activity"/>
    <property type="evidence" value="ECO:0007669"/>
    <property type="project" value="RHEA"/>
</dbReference>
<comment type="subunit">
    <text evidence="2 10">Heterotrimer of A, B and C subunits.</text>
</comment>
<dbReference type="Pfam" id="PF02934">
    <property type="entry name" value="GatB_N"/>
    <property type="match status" value="1"/>
</dbReference>
<dbReference type="SMART" id="SM00845">
    <property type="entry name" value="GatB_Yqey"/>
    <property type="match status" value="1"/>
</dbReference>
<dbReference type="GO" id="GO:0050567">
    <property type="term" value="F:glutaminyl-tRNA synthase (glutamine-hydrolyzing) activity"/>
    <property type="evidence" value="ECO:0007669"/>
    <property type="project" value="UniProtKB-UniRule"/>
</dbReference>
<dbReference type="Proteomes" id="UP000177960">
    <property type="component" value="Unassembled WGS sequence"/>
</dbReference>
<keyword evidence="6 10" id="KW-0648">Protein biosynthesis</keyword>
<dbReference type="InterPro" id="IPR023168">
    <property type="entry name" value="GatB_Yqey_C_2"/>
</dbReference>
<dbReference type="InterPro" id="IPR014746">
    <property type="entry name" value="Gln_synth/guanido_kin_cat_dom"/>
</dbReference>
<dbReference type="PANTHER" id="PTHR11659">
    <property type="entry name" value="GLUTAMYL-TRNA GLN AMIDOTRANSFERASE SUBUNIT B MITOCHONDRIAL AND PROKARYOTIC PET112-RELATED"/>
    <property type="match status" value="1"/>
</dbReference>
<evidence type="ECO:0000256" key="9">
    <source>
        <dbReference type="ARBA" id="ARBA00047913"/>
    </source>
</evidence>
<dbReference type="NCBIfam" id="NF004012">
    <property type="entry name" value="PRK05477.1-2"/>
    <property type="match status" value="1"/>
</dbReference>
<dbReference type="PROSITE" id="PS01234">
    <property type="entry name" value="GATB"/>
    <property type="match status" value="1"/>
</dbReference>
<dbReference type="InterPro" id="IPR017958">
    <property type="entry name" value="Gln-tRNA_amidoTrfase_suB_CS"/>
</dbReference>
<dbReference type="AlphaFoldDB" id="A0A1G1ZI25"/>
<evidence type="ECO:0000313" key="12">
    <source>
        <dbReference type="EMBL" id="OGY64222.1"/>
    </source>
</evidence>
<gene>
    <name evidence="10" type="primary">gatB</name>
    <name evidence="12" type="ORF">A3B92_03670</name>
</gene>
<dbReference type="Gene3D" id="1.10.10.410">
    <property type="match status" value="1"/>
</dbReference>
<evidence type="ECO:0000256" key="3">
    <source>
        <dbReference type="ARBA" id="ARBA00022598"/>
    </source>
</evidence>
<dbReference type="EMBL" id="MHJG01000007">
    <property type="protein sequence ID" value="OGY64222.1"/>
    <property type="molecule type" value="Genomic_DNA"/>
</dbReference>
<dbReference type="EC" id="6.3.5.-" evidence="10"/>
<dbReference type="InterPro" id="IPR018027">
    <property type="entry name" value="Asn/Gln_amidotransferase"/>
</dbReference>
<proteinExistence type="inferred from homology"/>